<evidence type="ECO:0000259" key="5">
    <source>
        <dbReference type="PROSITE" id="PS50102"/>
    </source>
</evidence>
<keyword evidence="3" id="KW-0175">Coiled coil</keyword>
<evidence type="ECO:0000256" key="1">
    <source>
        <dbReference type="ARBA" id="ARBA00022884"/>
    </source>
</evidence>
<dbReference type="Gene3D" id="3.30.70.330">
    <property type="match status" value="1"/>
</dbReference>
<dbReference type="PANTHER" id="PTHR16001:SF4">
    <property type="entry name" value="ECTO-NOX DISULFIDE-THIOL EXCHANGER 1-LIKE PROTEIN"/>
    <property type="match status" value="1"/>
</dbReference>
<dbReference type="PROSITE" id="PS50102">
    <property type="entry name" value="RRM"/>
    <property type="match status" value="1"/>
</dbReference>
<proteinExistence type="predicted"/>
<dbReference type="GO" id="GO:0007624">
    <property type="term" value="P:ultradian rhythm"/>
    <property type="evidence" value="ECO:0007669"/>
    <property type="project" value="InterPro"/>
</dbReference>
<organism evidence="6 7">
    <name type="scientific">Diatraea saccharalis</name>
    <name type="common">sugarcane borer</name>
    <dbReference type="NCBI Taxonomy" id="40085"/>
    <lineage>
        <taxon>Eukaryota</taxon>
        <taxon>Metazoa</taxon>
        <taxon>Ecdysozoa</taxon>
        <taxon>Arthropoda</taxon>
        <taxon>Hexapoda</taxon>
        <taxon>Insecta</taxon>
        <taxon>Pterygota</taxon>
        <taxon>Neoptera</taxon>
        <taxon>Endopterygota</taxon>
        <taxon>Lepidoptera</taxon>
        <taxon>Glossata</taxon>
        <taxon>Ditrysia</taxon>
        <taxon>Pyraloidea</taxon>
        <taxon>Crambidae</taxon>
        <taxon>Crambinae</taxon>
        <taxon>Diatraea</taxon>
    </lineage>
</organism>
<evidence type="ECO:0000256" key="4">
    <source>
        <dbReference type="SAM" id="MobiDB-lite"/>
    </source>
</evidence>
<name>A0A9P0C8F1_9NEOP</name>
<dbReference type="InterPro" id="IPR038876">
    <property type="entry name" value="ENOX"/>
</dbReference>
<dbReference type="SMART" id="SM00360">
    <property type="entry name" value="RRM"/>
    <property type="match status" value="1"/>
</dbReference>
<dbReference type="EMBL" id="OU893332">
    <property type="protein sequence ID" value="CAH0746693.1"/>
    <property type="molecule type" value="Genomic_DNA"/>
</dbReference>
<sequence length="673" mass="78291">MNSWGNEYGVRNQFNMPSTTPILPNMVSPLVPPMSMISEIAQFNQNPPSEIVIGPVISDTTSNNSNDVQIVEDTLEEKRAQSIEDSPESGRNHRSRYSRRDRYRDRSRRRSRSRDRYSRRDRSKSRSRDRSNRHSSRNERKHDRSSKWEKNDDNQVIAMNNLQMMTGMMPVMMNHNMMTLNMMGQQQPIDIGNMPNRNLMPMMPDMNMIPNIMESNMMMSQQMRNQPVVFSTGVLLPPIPGISLPNRREKPLGCRSIFVGGLPNGISENNITEIFQRFGLINNVKLHRQGVCHVRFNNHQSVEQSFLLSGYRFKLHEQTEKEATTIFVDYALNRDDQDEYEKNKYRRRPTPPRIEPFTPASLNKITEKIKNDEDFYEVAPTLLWWLDHGECTKKYANTFYSLIQAANNQVRRLFNDKMQVDEEFHTVKNTVKEKYLNIISQFEQVAKILTAAKHQRVSDLLTKQQRRNIDMWVKMTEEVDNIKEEYDLYFEDEEIEKVGNNVVPLEKYEALKKENENLIFELEGYKNEAHLAKDEAERKFEKFKAHFIAQQALQNPKQVYPPLPPPPMPPIIESINVPKPEPPPPTPDDIKLSYSDAKLISVLTAFLLVHPLGATLDYIVSYVRSMIPGVTHDAVNSVLQNYTDIFRRKTTGVGSNIEHKWEYVTFDAIKMSV</sequence>
<accession>A0A9P0C8F1</accession>
<dbReference type="OrthoDB" id="10039782at2759"/>
<evidence type="ECO:0000313" key="6">
    <source>
        <dbReference type="EMBL" id="CAH0746693.1"/>
    </source>
</evidence>
<gene>
    <name evidence="6" type="ORF">DIATSA_LOCUS753</name>
</gene>
<dbReference type="SUPFAM" id="SSF54928">
    <property type="entry name" value="RNA-binding domain, RBD"/>
    <property type="match status" value="1"/>
</dbReference>
<dbReference type="Pfam" id="PF00076">
    <property type="entry name" value="RRM_1"/>
    <property type="match status" value="1"/>
</dbReference>
<dbReference type="InterPro" id="IPR012677">
    <property type="entry name" value="Nucleotide-bd_a/b_plait_sf"/>
</dbReference>
<feature type="domain" description="RRM" evidence="5">
    <location>
        <begin position="255"/>
        <end position="333"/>
    </location>
</feature>
<dbReference type="GO" id="GO:0003723">
    <property type="term" value="F:RNA binding"/>
    <property type="evidence" value="ECO:0007669"/>
    <property type="project" value="UniProtKB-UniRule"/>
</dbReference>
<dbReference type="AlphaFoldDB" id="A0A9P0C8F1"/>
<protein>
    <recommendedName>
        <fullName evidence="5">RRM domain-containing protein</fullName>
    </recommendedName>
</protein>
<feature type="coiled-coil region" evidence="3">
    <location>
        <begin position="508"/>
        <end position="542"/>
    </location>
</feature>
<feature type="region of interest" description="Disordered" evidence="4">
    <location>
        <begin position="79"/>
        <end position="154"/>
    </location>
</feature>
<dbReference type="PANTHER" id="PTHR16001">
    <property type="entry name" value="ECTO-NOX DISULFIDE-THIOL EXCHANGER"/>
    <property type="match status" value="1"/>
</dbReference>
<keyword evidence="7" id="KW-1185">Reference proteome</keyword>
<evidence type="ECO:0000256" key="3">
    <source>
        <dbReference type="SAM" id="Coils"/>
    </source>
</evidence>
<reference evidence="6" key="1">
    <citation type="submission" date="2021-12" db="EMBL/GenBank/DDBJ databases">
        <authorList>
            <person name="King R."/>
        </authorList>
    </citation>
    <scope>NUCLEOTIDE SEQUENCE</scope>
</reference>
<keyword evidence="1 2" id="KW-0694">RNA-binding</keyword>
<reference evidence="6" key="2">
    <citation type="submission" date="2022-10" db="EMBL/GenBank/DDBJ databases">
        <authorList>
            <consortium name="ENA_rothamsted_submissions"/>
            <consortium name="culmorum"/>
            <person name="King R."/>
        </authorList>
    </citation>
    <scope>NUCLEOTIDE SEQUENCE</scope>
</reference>
<feature type="compositionally biased region" description="Basic and acidic residues" evidence="4">
    <location>
        <begin position="114"/>
        <end position="153"/>
    </location>
</feature>
<dbReference type="GO" id="GO:0016491">
    <property type="term" value="F:oxidoreductase activity"/>
    <property type="evidence" value="ECO:0007669"/>
    <property type="project" value="InterPro"/>
</dbReference>
<dbReference type="InterPro" id="IPR035979">
    <property type="entry name" value="RBD_domain_sf"/>
</dbReference>
<evidence type="ECO:0000313" key="7">
    <source>
        <dbReference type="Proteomes" id="UP001153714"/>
    </source>
</evidence>
<dbReference type="GO" id="GO:0009897">
    <property type="term" value="C:external side of plasma membrane"/>
    <property type="evidence" value="ECO:0007669"/>
    <property type="project" value="InterPro"/>
</dbReference>
<evidence type="ECO:0000256" key="2">
    <source>
        <dbReference type="PROSITE-ProRule" id="PRU00176"/>
    </source>
</evidence>
<dbReference type="InterPro" id="IPR000504">
    <property type="entry name" value="RRM_dom"/>
</dbReference>
<dbReference type="Proteomes" id="UP001153714">
    <property type="component" value="Chromosome 1"/>
</dbReference>